<evidence type="ECO:0000259" key="4">
    <source>
        <dbReference type="Pfam" id="PF18259"/>
    </source>
</evidence>
<accession>A0A1I0CK70</accession>
<dbReference type="Gene3D" id="2.60.120.1070">
    <property type="match status" value="2"/>
</dbReference>
<organism evidence="5 6">
    <name type="scientific">[Clostridium] polysaccharolyticum</name>
    <dbReference type="NCBI Taxonomy" id="29364"/>
    <lineage>
        <taxon>Bacteria</taxon>
        <taxon>Bacillati</taxon>
        <taxon>Bacillota</taxon>
        <taxon>Clostridia</taxon>
        <taxon>Lachnospirales</taxon>
        <taxon>Lachnospiraceae</taxon>
    </lineage>
</organism>
<reference evidence="5 6" key="1">
    <citation type="submission" date="2016-10" db="EMBL/GenBank/DDBJ databases">
        <authorList>
            <person name="de Groot N.N."/>
        </authorList>
    </citation>
    <scope>NUCLEOTIDE SEQUENCE [LARGE SCALE GENOMIC DNA]</scope>
    <source>
        <strain evidence="5 6">DSM 1801</strain>
    </source>
</reference>
<dbReference type="Gene3D" id="3.40.50.1110">
    <property type="entry name" value="SGNH hydrolase"/>
    <property type="match status" value="1"/>
</dbReference>
<dbReference type="GO" id="GO:0052689">
    <property type="term" value="F:carboxylic ester hydrolase activity"/>
    <property type="evidence" value="ECO:0007669"/>
    <property type="project" value="InterPro"/>
</dbReference>
<protein>
    <submittedName>
        <fullName evidence="5">GDSL-like Lipase/Acylhydrolase family protein</fullName>
    </submittedName>
</protein>
<evidence type="ECO:0000259" key="3">
    <source>
        <dbReference type="Pfam" id="PF17996"/>
    </source>
</evidence>
<dbReference type="STRING" id="29364.SAMN04487772_11047"/>
<name>A0A1I0CK70_9FIRM</name>
<dbReference type="PANTHER" id="PTHR37834:SF2">
    <property type="entry name" value="ESTERASE, SGNH HYDROLASE-TYPE"/>
    <property type="match status" value="1"/>
</dbReference>
<evidence type="ECO:0000256" key="2">
    <source>
        <dbReference type="SAM" id="SignalP"/>
    </source>
</evidence>
<keyword evidence="5" id="KW-0378">Hydrolase</keyword>
<feature type="signal peptide" evidence="2">
    <location>
        <begin position="1"/>
        <end position="32"/>
    </location>
</feature>
<dbReference type="Pfam" id="PF00657">
    <property type="entry name" value="Lipase_GDSL"/>
    <property type="match status" value="1"/>
</dbReference>
<dbReference type="InterPro" id="IPR052762">
    <property type="entry name" value="PCW_deacetylase/CE"/>
</dbReference>
<dbReference type="InterPro" id="IPR001087">
    <property type="entry name" value="GDSL"/>
</dbReference>
<dbReference type="SUPFAM" id="SSF52266">
    <property type="entry name" value="SGNH hydrolase"/>
    <property type="match status" value="1"/>
</dbReference>
<dbReference type="InterPro" id="IPR040794">
    <property type="entry name" value="CE2_N"/>
</dbReference>
<dbReference type="InterPro" id="IPR037461">
    <property type="entry name" value="CtCE2-like_dom"/>
</dbReference>
<dbReference type="Pfam" id="PF18259">
    <property type="entry name" value="CBM65_1"/>
    <property type="match status" value="2"/>
</dbReference>
<feature type="chain" id="PRO_5011738278" evidence="2">
    <location>
        <begin position="33"/>
        <end position="766"/>
    </location>
</feature>
<feature type="domain" description="Carbohydrate esterase 2 N-terminal" evidence="3">
    <location>
        <begin position="429"/>
        <end position="538"/>
    </location>
</feature>
<evidence type="ECO:0000313" key="6">
    <source>
        <dbReference type="Proteomes" id="UP000199800"/>
    </source>
</evidence>
<keyword evidence="2" id="KW-0732">Signal</keyword>
<sequence length="766" mass="82647">MKQYKKIISKFLICAMATSMLPMPAVSNTASAAAVAVSDVTKESGRVQIFKGPKESSAWAQVATFDSTKNYGTFDNSIIKKGGYFEANVSESSEGVQMIFQSWTGGAGWAIVEPSEIITNADGSYLLRFCYDDIVSSYGSKFDLIDRIYFNTTWKAITLNSLDYVTGDMPVQSTKPAETSSAPSTAPSAAAEVSKEPAVSAAPVESKEPAVSAAPVESKEPAVSAAPVESKEPAVSVAPVESKEPAVSVAPVESKEPAVSTAPVKDAVNLFTGKSSLTTYSTGGKITAKKNGGTLDPAIINKDGYFTVHFNGSRTSSNLVFSSWTGGEGWATVSATAIKRNGFDDFTAIYSYDTIAKAYGTDFSTLDVIYFVAQGNPYTILSVDYVPSGVDAAIASCSVTPPATEAPSYVAGDLKERTCKPDEEHVKVLGRTYTDANGSRWLNNLCSGVEFTFTGTKASIDVTAVANEEKNHYGRIAIYVNEKLVVDDMIKTLKKTYDFYESDEAKPVSVKIMRLSESAYIPFSIDNIQVTSTAAIQPAANRTRKIEFIGDSITCGYGVDEQNASSMFSTTNSDGSKSYAYKTAQKLGADFSMFAASGFGVISGYTGGDLNTLQTIPQYYESQGFSWYTLPDGKQAMDIPWDFDVDEPDAIVVNLGTNDSSYTRNDEGKKAAFVKAYVAFLKQIRSKNPNAAIFCTLGIMGQDLYPQIEEAVSAYTKETGDKQVYTLQFDVQNMNDGVCVDWHPTETTYEKAADTLVDYMSYIMGW</sequence>
<feature type="region of interest" description="Disordered" evidence="1">
    <location>
        <begin position="173"/>
        <end position="237"/>
    </location>
</feature>
<dbReference type="Gene3D" id="2.60.120.260">
    <property type="entry name" value="Galactose-binding domain-like"/>
    <property type="match status" value="1"/>
</dbReference>
<dbReference type="Proteomes" id="UP000199800">
    <property type="component" value="Unassembled WGS sequence"/>
</dbReference>
<dbReference type="CDD" id="cd01831">
    <property type="entry name" value="Endoglucanase_E_like"/>
    <property type="match status" value="1"/>
</dbReference>
<feature type="domain" description="Carbohydrate binding module 65" evidence="4">
    <location>
        <begin position="50"/>
        <end position="153"/>
    </location>
</feature>
<dbReference type="InterPro" id="IPR040877">
    <property type="entry name" value="CBM65_1"/>
</dbReference>
<dbReference type="InterPro" id="IPR036514">
    <property type="entry name" value="SGNH_hydro_sf"/>
</dbReference>
<proteinExistence type="predicted"/>
<evidence type="ECO:0000313" key="5">
    <source>
        <dbReference type="EMBL" id="SET19846.1"/>
    </source>
</evidence>
<dbReference type="OrthoDB" id="9801375at2"/>
<dbReference type="Pfam" id="PF17996">
    <property type="entry name" value="CE2_N"/>
    <property type="match status" value="1"/>
</dbReference>
<feature type="compositionally biased region" description="Low complexity" evidence="1">
    <location>
        <begin position="173"/>
        <end position="192"/>
    </location>
</feature>
<dbReference type="RefSeq" id="WP_092477774.1">
    <property type="nucleotide sequence ID" value="NZ_FOHN01000010.1"/>
</dbReference>
<dbReference type="EMBL" id="FOHN01000010">
    <property type="protein sequence ID" value="SET19846.1"/>
    <property type="molecule type" value="Genomic_DNA"/>
</dbReference>
<gene>
    <name evidence="5" type="ORF">SAMN04487772_11047</name>
</gene>
<evidence type="ECO:0000256" key="1">
    <source>
        <dbReference type="SAM" id="MobiDB-lite"/>
    </source>
</evidence>
<keyword evidence="6" id="KW-1185">Reference proteome</keyword>
<dbReference type="AlphaFoldDB" id="A0A1I0CK70"/>
<dbReference type="PANTHER" id="PTHR37834">
    <property type="entry name" value="GDSL-LIKE LIPASE/ACYLHYDROLASE DOMAIN PROTEIN (AFU_ORTHOLOGUE AFUA_2G00620)"/>
    <property type="match status" value="1"/>
</dbReference>
<feature type="domain" description="Carbohydrate binding module 65" evidence="4">
    <location>
        <begin position="273"/>
        <end position="383"/>
    </location>
</feature>